<dbReference type="OrthoDB" id="10250488at2759"/>
<evidence type="ECO:0000256" key="3">
    <source>
        <dbReference type="ARBA" id="ARBA00023274"/>
    </source>
</evidence>
<comment type="caution">
    <text evidence="7">The sequence shown here is derived from an EMBL/GenBank/DDBJ whole genome shotgun (WGS) entry which is preliminary data.</text>
</comment>
<dbReference type="InterPro" id="IPR038464">
    <property type="entry name" value="Ribosomal_eL38_sf"/>
</dbReference>
<comment type="similarity">
    <text evidence="1 6">Belongs to the eukaryotic ribosomal protein eL38 family.</text>
</comment>
<evidence type="ECO:0000313" key="7">
    <source>
        <dbReference type="EMBL" id="CAG5904073.1"/>
    </source>
</evidence>
<dbReference type="Gene3D" id="3.30.720.90">
    <property type="match status" value="1"/>
</dbReference>
<proteinExistence type="inferred from homology"/>
<dbReference type="GO" id="GO:0006412">
    <property type="term" value="P:translation"/>
    <property type="evidence" value="ECO:0007669"/>
    <property type="project" value="InterPro"/>
</dbReference>
<evidence type="ECO:0000256" key="2">
    <source>
        <dbReference type="ARBA" id="ARBA00022980"/>
    </source>
</evidence>
<evidence type="ECO:0000256" key="5">
    <source>
        <dbReference type="ARBA" id="ARBA00035338"/>
    </source>
</evidence>
<name>A0A8S4B007_9TELE</name>
<dbReference type="PANTHER" id="PTHR10965:SF0">
    <property type="entry name" value="LARGE RIBOSOMAL SUBUNIT PROTEIN EL38"/>
    <property type="match status" value="1"/>
</dbReference>
<keyword evidence="8" id="KW-1185">Reference proteome</keyword>
<dbReference type="EMBL" id="CAJRST010010001">
    <property type="protein sequence ID" value="CAG5904073.1"/>
    <property type="molecule type" value="Genomic_DNA"/>
</dbReference>
<dbReference type="AlphaFoldDB" id="A0A8S4B007"/>
<dbReference type="GO" id="GO:0022618">
    <property type="term" value="P:protein-RNA complex assembly"/>
    <property type="evidence" value="ECO:0007669"/>
    <property type="project" value="TreeGrafter"/>
</dbReference>
<dbReference type="FunFam" id="3.30.720.90:FF:000001">
    <property type="entry name" value="60S ribosomal protein L38"/>
    <property type="match status" value="1"/>
</dbReference>
<protein>
    <recommendedName>
        <fullName evidence="4">Large ribosomal subunit protein eL38</fullName>
    </recommendedName>
    <alternativeName>
        <fullName evidence="5">60S ribosomal protein L38</fullName>
    </alternativeName>
</protein>
<dbReference type="InterPro" id="IPR002675">
    <property type="entry name" value="Ribosomal_eL38"/>
</dbReference>
<keyword evidence="3 6" id="KW-0687">Ribonucleoprotein</keyword>
<keyword evidence="2 6" id="KW-0689">Ribosomal protein</keyword>
<organism evidence="7 8">
    <name type="scientific">Menidia menidia</name>
    <name type="common">Atlantic silverside</name>
    <dbReference type="NCBI Taxonomy" id="238744"/>
    <lineage>
        <taxon>Eukaryota</taxon>
        <taxon>Metazoa</taxon>
        <taxon>Chordata</taxon>
        <taxon>Craniata</taxon>
        <taxon>Vertebrata</taxon>
        <taxon>Euteleostomi</taxon>
        <taxon>Actinopterygii</taxon>
        <taxon>Neopterygii</taxon>
        <taxon>Teleostei</taxon>
        <taxon>Neoteleostei</taxon>
        <taxon>Acanthomorphata</taxon>
        <taxon>Ovalentaria</taxon>
        <taxon>Atherinomorphae</taxon>
        <taxon>Atheriniformes</taxon>
        <taxon>Atherinopsidae</taxon>
        <taxon>Menidiinae</taxon>
        <taxon>Menidia</taxon>
    </lineage>
</organism>
<accession>A0A8S4B007</accession>
<dbReference type="GO" id="GO:0003735">
    <property type="term" value="F:structural constituent of ribosome"/>
    <property type="evidence" value="ECO:0007669"/>
    <property type="project" value="InterPro"/>
</dbReference>
<dbReference type="Pfam" id="PF01781">
    <property type="entry name" value="Ribosomal_L38e"/>
    <property type="match status" value="1"/>
</dbReference>
<evidence type="ECO:0000256" key="1">
    <source>
        <dbReference type="ARBA" id="ARBA00007803"/>
    </source>
</evidence>
<evidence type="ECO:0000256" key="4">
    <source>
        <dbReference type="ARBA" id="ARBA00035235"/>
    </source>
</evidence>
<dbReference type="GO" id="GO:0022625">
    <property type="term" value="C:cytosolic large ribosomal subunit"/>
    <property type="evidence" value="ECO:0007669"/>
    <property type="project" value="TreeGrafter"/>
</dbReference>
<evidence type="ECO:0000313" key="8">
    <source>
        <dbReference type="Proteomes" id="UP000677803"/>
    </source>
</evidence>
<evidence type="ECO:0000256" key="6">
    <source>
        <dbReference type="RuleBase" id="RU003445"/>
    </source>
</evidence>
<gene>
    <name evidence="7" type="ORF">MMEN_LOCUS9364</name>
</gene>
<dbReference type="PANTHER" id="PTHR10965">
    <property type="entry name" value="60S RIBOSOMAL PROTEIN L38"/>
    <property type="match status" value="1"/>
</dbReference>
<reference evidence="7" key="1">
    <citation type="submission" date="2021-05" db="EMBL/GenBank/DDBJ databases">
        <authorList>
            <person name="Tigano A."/>
        </authorList>
    </citation>
    <scope>NUCLEOTIDE SEQUENCE</scope>
</reference>
<sequence>MLIQPQNSLKASMVAQHTQTNVPGTKNGAIGPGILQKCTQWTKDMEKTITELSCVEFECKNLKYRPHFLNPGTPTNTVVHGKIELVVQSFNLQISKTGGKPRKIEEIKDFLLTARRKDAKSVKIKKNKDNVKFKVRCSRYLYTLVITDKEKAEKLKQSLPPGLAVKELK</sequence>
<dbReference type="Proteomes" id="UP000677803">
    <property type="component" value="Unassembled WGS sequence"/>
</dbReference>